<dbReference type="PANTHER" id="PTHR46899:SF3">
    <property type="entry name" value="PROTEIN PHOSPHATASE 1 REGULATORY SUBUNIT 27"/>
    <property type="match status" value="1"/>
</dbReference>
<reference evidence="3" key="1">
    <citation type="submission" date="2021-01" db="EMBL/GenBank/DDBJ databases">
        <authorList>
            <consortium name="Genoscope - CEA"/>
            <person name="William W."/>
        </authorList>
    </citation>
    <scope>NUCLEOTIDE SEQUENCE</scope>
</reference>
<dbReference type="InterPro" id="IPR002110">
    <property type="entry name" value="Ankyrin_rpt"/>
</dbReference>
<dbReference type="InterPro" id="IPR053080">
    <property type="entry name" value="PP1_regulatory_subunit_27"/>
</dbReference>
<feature type="repeat" description="ANK" evidence="1">
    <location>
        <begin position="763"/>
        <end position="795"/>
    </location>
</feature>
<dbReference type="EMBL" id="CAJJDN010000026">
    <property type="protein sequence ID" value="CAD8069958.1"/>
    <property type="molecule type" value="Genomic_DNA"/>
</dbReference>
<evidence type="ECO:0000313" key="3">
    <source>
        <dbReference type="EMBL" id="CAD8069958.1"/>
    </source>
</evidence>
<evidence type="ECO:0000313" key="4">
    <source>
        <dbReference type="Proteomes" id="UP000692954"/>
    </source>
</evidence>
<dbReference type="Pfam" id="PF12796">
    <property type="entry name" value="Ank_2"/>
    <property type="match status" value="1"/>
</dbReference>
<organism evidence="3 4">
    <name type="scientific">Paramecium sonneborni</name>
    <dbReference type="NCBI Taxonomy" id="65129"/>
    <lineage>
        <taxon>Eukaryota</taxon>
        <taxon>Sar</taxon>
        <taxon>Alveolata</taxon>
        <taxon>Ciliophora</taxon>
        <taxon>Intramacronucleata</taxon>
        <taxon>Oligohymenophorea</taxon>
        <taxon>Peniculida</taxon>
        <taxon>Parameciidae</taxon>
        <taxon>Paramecium</taxon>
    </lineage>
</organism>
<gene>
    <name evidence="3" type="ORF">PSON_ATCC_30995.1.T0260129</name>
</gene>
<dbReference type="OrthoDB" id="301636at2759"/>
<evidence type="ECO:0000256" key="2">
    <source>
        <dbReference type="SAM" id="MobiDB-lite"/>
    </source>
</evidence>
<dbReference type="PANTHER" id="PTHR46899">
    <property type="entry name" value="PROTEIN PHOSPHATASE 1 REGULATORY SUBUNIT 27"/>
    <property type="match status" value="1"/>
</dbReference>
<keyword evidence="4" id="KW-1185">Reference proteome</keyword>
<proteinExistence type="predicted"/>
<feature type="region of interest" description="Disordered" evidence="2">
    <location>
        <begin position="553"/>
        <end position="579"/>
    </location>
</feature>
<evidence type="ECO:0000256" key="1">
    <source>
        <dbReference type="PROSITE-ProRule" id="PRU00023"/>
    </source>
</evidence>
<keyword evidence="1" id="KW-0040">ANK repeat</keyword>
<dbReference type="Proteomes" id="UP000692954">
    <property type="component" value="Unassembled WGS sequence"/>
</dbReference>
<comment type="caution">
    <text evidence="3">The sequence shown here is derived from an EMBL/GenBank/DDBJ whole genome shotgun (WGS) entry which is preliminary data.</text>
</comment>
<sequence>MIKRNLKWRINSERENNTPKPKSISIESPRNPTYLIRREIKSKNSQLKSPQSTYTKYVFYSNQISPVSSPNNSKIIKHEEQQINYPSNNFNQDRKHSLSTLSTENRSFKHKLLNNNKQLQTESIKLITQQFTEFNVDLPIDNLVIQQQIDIECSNLYMQQKKITCNYLFDDKKKKKLKQMMQQFQSKEQRKSSTLTDQVMKLIRTIKQPSYRYEAQLRSSRIWLENACFEPVKLKQNYTYSQSQFKFYFSQYFDKHLKFYRILEINNQLLQLMNNHQQITKDLQEQRKAVFLDKIYNDASIEYYKTETLFRFKDEIQTYGMIDFLNENSQLSISVHHSNSELKERDKKHTLLEEDDDSEFFKYAKVNEFSNLILIQPELSTSLKKYQFQQEYIISELDKKSKNQLLSVDYTVIDQKIYNDNINQVVPTFQEEFSNLTFFKVYTQLYNYNYKDILNGNFYHINPIDDLEYEAPNFESMESENDEKKNKIDKKKMLYALKNQKNWQSGLLQKQNQTIQEINSQRASIQVFSNKQSPEVESPQLPQINILQQFSDNQRKSKGIRKSIHGRNALSPKSPGQRDKALSFQQADLLFPNLVDMSQDSVEEIKRTSMSKSQQQFSKPIFDINSFQYRSLKKEDSGKNLKEFKMVQSIKSDSMSDSVNQNMKQIPLQNKGANPQNIKLETMLLYDQMIKRNRSKKKIASILIQHGLLSQFQEFMDVHRNFNLNSYTQDGIPFISLAAANGHEGIIRHMLNYNVNLNQMDQDGNTPLYYAMIHNNFEVADLLIQNGANPYLKNQGK</sequence>
<dbReference type="SMART" id="SM00248">
    <property type="entry name" value="ANK"/>
    <property type="match status" value="2"/>
</dbReference>
<accession>A0A8S1LNX4</accession>
<feature type="compositionally biased region" description="Basic residues" evidence="2">
    <location>
        <begin position="556"/>
        <end position="565"/>
    </location>
</feature>
<dbReference type="PROSITE" id="PS50088">
    <property type="entry name" value="ANK_REPEAT"/>
    <property type="match status" value="1"/>
</dbReference>
<dbReference type="AlphaFoldDB" id="A0A8S1LNX4"/>
<name>A0A8S1LNX4_9CILI</name>
<protein>
    <submittedName>
        <fullName evidence="3">Uncharacterized protein</fullName>
    </submittedName>
</protein>
<feature type="region of interest" description="Disordered" evidence="2">
    <location>
        <begin position="1"/>
        <end position="28"/>
    </location>
</feature>
<dbReference type="PROSITE" id="PS50297">
    <property type="entry name" value="ANK_REP_REGION"/>
    <property type="match status" value="1"/>
</dbReference>